<protein>
    <recommendedName>
        <fullName evidence="2">DUF6697 domain-containing protein</fullName>
    </recommendedName>
</protein>
<reference evidence="3 4" key="1">
    <citation type="submission" date="2014-04" db="EMBL/GenBank/DDBJ databases">
        <title>Evolutionary Origins and Diversification of the Mycorrhizal Mutualists.</title>
        <authorList>
            <consortium name="DOE Joint Genome Institute"/>
            <consortium name="Mycorrhizal Genomics Consortium"/>
            <person name="Kohler A."/>
            <person name="Kuo A."/>
            <person name="Nagy L.G."/>
            <person name="Floudas D."/>
            <person name="Copeland A."/>
            <person name="Barry K.W."/>
            <person name="Cichocki N."/>
            <person name="Veneault-Fourrey C."/>
            <person name="LaButti K."/>
            <person name="Lindquist E.A."/>
            <person name="Lipzen A."/>
            <person name="Lundell T."/>
            <person name="Morin E."/>
            <person name="Murat C."/>
            <person name="Riley R."/>
            <person name="Ohm R."/>
            <person name="Sun H."/>
            <person name="Tunlid A."/>
            <person name="Henrissat B."/>
            <person name="Grigoriev I.V."/>
            <person name="Hibbett D.S."/>
            <person name="Martin F."/>
        </authorList>
    </citation>
    <scope>NUCLEOTIDE SEQUENCE [LARGE SCALE GENOMIC DNA]</scope>
    <source>
        <strain evidence="3 4">MD-312</strain>
    </source>
</reference>
<dbReference type="EMBL" id="KN839851">
    <property type="protein sequence ID" value="KIJ63349.1"/>
    <property type="molecule type" value="Genomic_DNA"/>
</dbReference>
<dbReference type="OrthoDB" id="3219211at2759"/>
<sequence length="330" mass="36797">MVDIALAVQLERLRVAEALTARDNIVMHLEDAYTSVRQKAATILQLEQELQVFKRASTPATTNSTSFLEAREIPATPLVDEEDRKRNVDHSSDHEIHVTDKTIAARQALLAALPLPSYIPDDVLQPIVIPSPYTLHEFLGNISGSLKDSLTNYRVLGQPTTYWCPEREEHGYFLTPVFKCNTNPRVATAHRWSVVDVIGNMSKTTDCFYNKDGKWYYAGTYQAFRMEDLTTQEWEVLSNETTQAVIKETLAGRKNVSPQNHYETGQLYGAGALRVACIGLQCVGFNEDVYRGVLEQSRFASWGRGSGWTTAGASTARGDTTVEDTKPFAA</sequence>
<dbReference type="Pfam" id="PF20411">
    <property type="entry name" value="DUF6697"/>
    <property type="match status" value="1"/>
</dbReference>
<accession>A0A0C9VCM0</accession>
<feature type="domain" description="DUF6697" evidence="2">
    <location>
        <begin position="147"/>
        <end position="295"/>
    </location>
</feature>
<evidence type="ECO:0000256" key="1">
    <source>
        <dbReference type="SAM" id="MobiDB-lite"/>
    </source>
</evidence>
<keyword evidence="4" id="KW-1185">Reference proteome</keyword>
<evidence type="ECO:0000313" key="4">
    <source>
        <dbReference type="Proteomes" id="UP000053820"/>
    </source>
</evidence>
<dbReference type="AlphaFoldDB" id="A0A0C9VCM0"/>
<dbReference type="HOGENOM" id="CLU_032738_0_0_1"/>
<dbReference type="Proteomes" id="UP000053820">
    <property type="component" value="Unassembled WGS sequence"/>
</dbReference>
<gene>
    <name evidence="3" type="ORF">HYDPIDRAFT_92430</name>
</gene>
<organism evidence="3 4">
    <name type="scientific">Hydnomerulius pinastri MD-312</name>
    <dbReference type="NCBI Taxonomy" id="994086"/>
    <lineage>
        <taxon>Eukaryota</taxon>
        <taxon>Fungi</taxon>
        <taxon>Dikarya</taxon>
        <taxon>Basidiomycota</taxon>
        <taxon>Agaricomycotina</taxon>
        <taxon>Agaricomycetes</taxon>
        <taxon>Agaricomycetidae</taxon>
        <taxon>Boletales</taxon>
        <taxon>Boletales incertae sedis</taxon>
        <taxon>Leucogyrophana</taxon>
    </lineage>
</organism>
<proteinExistence type="predicted"/>
<evidence type="ECO:0000259" key="2">
    <source>
        <dbReference type="Pfam" id="PF20411"/>
    </source>
</evidence>
<evidence type="ECO:0000313" key="3">
    <source>
        <dbReference type="EMBL" id="KIJ63349.1"/>
    </source>
</evidence>
<feature type="region of interest" description="Disordered" evidence="1">
    <location>
        <begin position="310"/>
        <end position="330"/>
    </location>
</feature>
<dbReference type="InterPro" id="IPR046520">
    <property type="entry name" value="DUF6697"/>
</dbReference>
<name>A0A0C9VCM0_9AGAM</name>